<keyword evidence="3" id="KW-1185">Reference proteome</keyword>
<dbReference type="OrthoDB" id="5570289at2"/>
<sequence length="153" mass="16914">MKYRPILRRIFLSACLLGLPWAASANPPNCAFEGHGGKPGFAPDRLPPFLNGISLDEAQKTKITELLKTQGEALRGKAETGHQARKKLMELAFSSDYSDDKAKTLVEADAPALMEVAIGHARLDHAIFELLTTDQRRQAQENLANFKERFGKP</sequence>
<reference evidence="2 3" key="1">
    <citation type="submission" date="2016-12" db="EMBL/GenBank/DDBJ databases">
        <authorList>
            <person name="Song W.-J."/>
            <person name="Kurnit D.M."/>
        </authorList>
    </citation>
    <scope>NUCLEOTIDE SEQUENCE [LARGE SCALE GENOMIC DNA]</scope>
    <source>
        <strain evidence="2 3">175</strain>
    </source>
</reference>
<protein>
    <submittedName>
        <fullName evidence="2">Protein refolding chaperone Spy/CpxP family</fullName>
    </submittedName>
</protein>
<evidence type="ECO:0000256" key="1">
    <source>
        <dbReference type="SAM" id="SignalP"/>
    </source>
</evidence>
<proteinExistence type="predicted"/>
<dbReference type="EMBL" id="FXAM01000001">
    <property type="protein sequence ID" value="SMF93848.1"/>
    <property type="molecule type" value="Genomic_DNA"/>
</dbReference>
<evidence type="ECO:0000313" key="3">
    <source>
        <dbReference type="Proteomes" id="UP000192923"/>
    </source>
</evidence>
<accession>A0A1Y6CTB7</accession>
<feature type="chain" id="PRO_5012193190" evidence="1">
    <location>
        <begin position="26"/>
        <end position="153"/>
    </location>
</feature>
<dbReference type="STRING" id="1760988.SAMN02949497_1141"/>
<evidence type="ECO:0000313" key="2">
    <source>
        <dbReference type="EMBL" id="SMF93848.1"/>
    </source>
</evidence>
<dbReference type="Gene3D" id="1.20.120.1490">
    <property type="match status" value="1"/>
</dbReference>
<dbReference type="Proteomes" id="UP000192923">
    <property type="component" value="Unassembled WGS sequence"/>
</dbReference>
<gene>
    <name evidence="2" type="ORF">SAMN02949497_1141</name>
</gene>
<keyword evidence="1" id="KW-0732">Signal</keyword>
<name>A0A1Y6CTB7_9GAMM</name>
<dbReference type="AlphaFoldDB" id="A0A1Y6CTB7"/>
<organism evidence="2 3">
    <name type="scientific">Methylomagnum ishizawai</name>
    <dbReference type="NCBI Taxonomy" id="1760988"/>
    <lineage>
        <taxon>Bacteria</taxon>
        <taxon>Pseudomonadati</taxon>
        <taxon>Pseudomonadota</taxon>
        <taxon>Gammaproteobacteria</taxon>
        <taxon>Methylococcales</taxon>
        <taxon>Methylococcaceae</taxon>
        <taxon>Methylomagnum</taxon>
    </lineage>
</organism>
<dbReference type="RefSeq" id="WP_085210730.1">
    <property type="nucleotide sequence ID" value="NZ_FXAM01000001.1"/>
</dbReference>
<feature type="signal peptide" evidence="1">
    <location>
        <begin position="1"/>
        <end position="25"/>
    </location>
</feature>